<feature type="domain" description="Metallo-beta-lactamase" evidence="6">
    <location>
        <begin position="26"/>
        <end position="235"/>
    </location>
</feature>
<dbReference type="GO" id="GO:0006398">
    <property type="term" value="P:mRNA 3'-end processing by stem-loop binding and cleavage"/>
    <property type="evidence" value="ECO:0007669"/>
    <property type="project" value="TreeGrafter"/>
</dbReference>
<evidence type="ECO:0000259" key="7">
    <source>
        <dbReference type="SMART" id="SM01027"/>
    </source>
</evidence>
<feature type="domain" description="Pre-mRNA 3'-end-processing endonuclease polyadenylation factor C-term" evidence="8">
    <location>
        <begin position="479"/>
        <end position="701"/>
    </location>
</feature>
<dbReference type="CDD" id="cd16292">
    <property type="entry name" value="CPSF3-like_MBL-fold"/>
    <property type="match status" value="1"/>
</dbReference>
<dbReference type="GO" id="GO:0003723">
    <property type="term" value="F:RNA binding"/>
    <property type="evidence" value="ECO:0007669"/>
    <property type="project" value="TreeGrafter"/>
</dbReference>
<dbReference type="InterPro" id="IPR011108">
    <property type="entry name" value="RMMBL"/>
</dbReference>
<dbReference type="Gene3D" id="3.60.15.10">
    <property type="entry name" value="Ribonuclease Z/Hydroxyacylglutathione hydrolase-like"/>
    <property type="match status" value="1"/>
</dbReference>
<accession>A0AAV1HTQ6</accession>
<comment type="subcellular location">
    <subcellularLocation>
        <location evidence="1">Nucleus</location>
    </subcellularLocation>
</comment>
<dbReference type="Pfam" id="PF07521">
    <property type="entry name" value="RMMBL"/>
    <property type="match status" value="1"/>
</dbReference>
<dbReference type="Gene3D" id="3.40.50.10890">
    <property type="match status" value="1"/>
</dbReference>
<dbReference type="InterPro" id="IPR001279">
    <property type="entry name" value="Metallo-B-lactamas"/>
</dbReference>
<dbReference type="InterPro" id="IPR021718">
    <property type="entry name" value="CPSF73-100_C"/>
</dbReference>
<evidence type="ECO:0000256" key="4">
    <source>
        <dbReference type="ARBA" id="ARBA00022801"/>
    </source>
</evidence>
<gene>
    <name evidence="9" type="ORF">CVIRNUC_001468</name>
</gene>
<evidence type="ECO:0000256" key="3">
    <source>
        <dbReference type="ARBA" id="ARBA00022722"/>
    </source>
</evidence>
<keyword evidence="3" id="KW-0540">Nuclease</keyword>
<dbReference type="SUPFAM" id="SSF56281">
    <property type="entry name" value="Metallo-hydrolase/oxidoreductase"/>
    <property type="match status" value="1"/>
</dbReference>
<name>A0AAV1HTQ6_9CHLO</name>
<keyword evidence="2" id="KW-0507">mRNA processing</keyword>
<keyword evidence="10" id="KW-1185">Reference proteome</keyword>
<dbReference type="SMART" id="SM01027">
    <property type="entry name" value="Beta-Casp"/>
    <property type="match status" value="1"/>
</dbReference>
<dbReference type="SMART" id="SM00849">
    <property type="entry name" value="Lactamase_B"/>
    <property type="match status" value="1"/>
</dbReference>
<dbReference type="AlphaFoldDB" id="A0AAV1HTQ6"/>
<dbReference type="Proteomes" id="UP001314263">
    <property type="component" value="Unassembled WGS sequence"/>
</dbReference>
<evidence type="ECO:0000313" key="10">
    <source>
        <dbReference type="Proteomes" id="UP001314263"/>
    </source>
</evidence>
<evidence type="ECO:0000256" key="1">
    <source>
        <dbReference type="ARBA" id="ARBA00004123"/>
    </source>
</evidence>
<evidence type="ECO:0000259" key="8">
    <source>
        <dbReference type="SMART" id="SM01098"/>
    </source>
</evidence>
<organism evidence="9 10">
    <name type="scientific">Coccomyxa viridis</name>
    <dbReference type="NCBI Taxonomy" id="1274662"/>
    <lineage>
        <taxon>Eukaryota</taxon>
        <taxon>Viridiplantae</taxon>
        <taxon>Chlorophyta</taxon>
        <taxon>core chlorophytes</taxon>
        <taxon>Trebouxiophyceae</taxon>
        <taxon>Trebouxiophyceae incertae sedis</taxon>
        <taxon>Coccomyxaceae</taxon>
        <taxon>Coccomyxa</taxon>
    </lineage>
</organism>
<dbReference type="PANTHER" id="PTHR11203:SF11">
    <property type="entry name" value="CLEAVAGE AND POLYADENYLATION SPECIFICITY FACTOR SUBUNIT 3"/>
    <property type="match status" value="1"/>
</dbReference>
<dbReference type="InterPro" id="IPR050698">
    <property type="entry name" value="MBL"/>
</dbReference>
<dbReference type="GO" id="GO:0004521">
    <property type="term" value="F:RNA endonuclease activity"/>
    <property type="evidence" value="ECO:0007669"/>
    <property type="project" value="TreeGrafter"/>
</dbReference>
<dbReference type="Pfam" id="PF10996">
    <property type="entry name" value="Beta-Casp"/>
    <property type="match status" value="1"/>
</dbReference>
<protein>
    <recommendedName>
        <fullName evidence="11">Cleavage and polyadenylation specificity factor subunit 3</fullName>
    </recommendedName>
</protein>
<proteinExistence type="predicted"/>
<evidence type="ECO:0000256" key="5">
    <source>
        <dbReference type="ARBA" id="ARBA00023242"/>
    </source>
</evidence>
<sequence length="706" mass="76766">MVKRLRNEAESDKVEFIPLGAGQEVGRSCMLLKYRGKSVMLDCGIHPGYSGEHSLPYFDLIDLNEVNLMLITHFHLDHCAAVPYVVGNTNFKGQIFMTHPTRQVCGMLLKDFVRVSGRGSDALYTDKHLEEALQRTQLIDFHQTIEVDGIKVTAWRAGHVLGAAMFMVEIDGMRLLYTGDYSRAADRHMSAADLPTPKPHILVVEATYGVSNHLPREGREQRMLNRVRAILKGGGRCLLPVVALGRAQELLLILEDHWRRNKDMQGVPIYQASGLATKALSVYQAYIGMMNEDIRTAFDQTSDNPFKLRYVTEVRGGGRLDDSGPCVVLATPSMLQSGLSRELFDAWCEDPRNGIVICDFAVQGTLAREIQSSPSHVITKAGAKVPLRMSVDVISFSAHADFKQTSGFVEALDPAHVVLVHGEAVEMGRLRKELEKQAEAAGRPRALYTPKVGQPVHITHASQHTIRVAGSLAQKQAKAGAQLQGVLVRQGGKHTVVAAQDLPNFTSLHPGRILQRQILSLRKPFSEVRLALEIIFEGVQGASDMGTVQGASPSGDVLCIADMLTLSHQPASQQSSSATVTLEWEAGPMGDMLADAITAVILQASGEPAVVSRAEKARRQALSEGDLKGAAAAEVSLLTAVLEAQFGQAHVEAEQGLIMLQVGDSHVVVDCKSGEVRCAEAVLRGRVETAVRRLMQALEPASLHAL</sequence>
<dbReference type="Pfam" id="PF11718">
    <property type="entry name" value="CPSF73-100_C"/>
    <property type="match status" value="1"/>
</dbReference>
<evidence type="ECO:0000256" key="2">
    <source>
        <dbReference type="ARBA" id="ARBA00022664"/>
    </source>
</evidence>
<dbReference type="InterPro" id="IPR022712">
    <property type="entry name" value="Beta_Casp"/>
</dbReference>
<dbReference type="GO" id="GO:0005847">
    <property type="term" value="C:mRNA cleavage and polyadenylation specificity factor complex"/>
    <property type="evidence" value="ECO:0007669"/>
    <property type="project" value="TreeGrafter"/>
</dbReference>
<reference evidence="9 10" key="1">
    <citation type="submission" date="2023-10" db="EMBL/GenBank/DDBJ databases">
        <authorList>
            <person name="Maclean D."/>
            <person name="Macfadyen A."/>
        </authorList>
    </citation>
    <scope>NUCLEOTIDE SEQUENCE [LARGE SCALE GENOMIC DNA]</scope>
</reference>
<keyword evidence="4" id="KW-0378">Hydrolase</keyword>
<dbReference type="Pfam" id="PF16661">
    <property type="entry name" value="Lactamase_B_6"/>
    <property type="match status" value="1"/>
</dbReference>
<dbReference type="PANTHER" id="PTHR11203">
    <property type="entry name" value="CLEAVAGE AND POLYADENYLATION SPECIFICITY FACTOR FAMILY MEMBER"/>
    <property type="match status" value="1"/>
</dbReference>
<evidence type="ECO:0000259" key="6">
    <source>
        <dbReference type="SMART" id="SM00849"/>
    </source>
</evidence>
<dbReference type="GO" id="GO:0004534">
    <property type="term" value="F:5'-3' RNA exonuclease activity"/>
    <property type="evidence" value="ECO:0007669"/>
    <property type="project" value="TreeGrafter"/>
</dbReference>
<dbReference type="EMBL" id="CAUYUE010000002">
    <property type="protein sequence ID" value="CAK0743412.1"/>
    <property type="molecule type" value="Genomic_DNA"/>
</dbReference>
<dbReference type="SMART" id="SM01098">
    <property type="entry name" value="CPSF73-100_C"/>
    <property type="match status" value="1"/>
</dbReference>
<feature type="domain" description="Beta-Casp" evidence="7">
    <location>
        <begin position="247"/>
        <end position="370"/>
    </location>
</feature>
<keyword evidence="5" id="KW-0539">Nucleus</keyword>
<evidence type="ECO:0008006" key="11">
    <source>
        <dbReference type="Google" id="ProtNLM"/>
    </source>
</evidence>
<dbReference type="InterPro" id="IPR036866">
    <property type="entry name" value="RibonucZ/Hydroxyglut_hydro"/>
</dbReference>
<comment type="caution">
    <text evidence="9">The sequence shown here is derived from an EMBL/GenBank/DDBJ whole genome shotgun (WGS) entry which is preliminary data.</text>
</comment>
<evidence type="ECO:0000313" key="9">
    <source>
        <dbReference type="EMBL" id="CAK0743412.1"/>
    </source>
</evidence>